<evidence type="ECO:0000313" key="2">
    <source>
        <dbReference type="EMBL" id="JAD68000.1"/>
    </source>
</evidence>
<protein>
    <submittedName>
        <fullName evidence="2">Uncharacterized protein</fullName>
    </submittedName>
</protein>
<evidence type="ECO:0000256" key="1">
    <source>
        <dbReference type="SAM" id="MobiDB-lite"/>
    </source>
</evidence>
<accession>A0A0A9C3M7</accession>
<sequence length="43" mass="4494">MAADEAALPPAISANPLPFIPRREHPSVALPSASCTPARRSRA</sequence>
<proteinExistence type="predicted"/>
<reference evidence="2" key="1">
    <citation type="submission" date="2014-09" db="EMBL/GenBank/DDBJ databases">
        <authorList>
            <person name="Magalhaes I.L.F."/>
            <person name="Oliveira U."/>
            <person name="Santos F.R."/>
            <person name="Vidigal T.H.D.A."/>
            <person name="Brescovit A.D."/>
            <person name="Santos A.J."/>
        </authorList>
    </citation>
    <scope>NUCLEOTIDE SEQUENCE</scope>
    <source>
        <tissue evidence="2">Shoot tissue taken approximately 20 cm above the soil surface</tissue>
    </source>
</reference>
<organism evidence="2">
    <name type="scientific">Arundo donax</name>
    <name type="common">Giant reed</name>
    <name type="synonym">Donax arundinaceus</name>
    <dbReference type="NCBI Taxonomy" id="35708"/>
    <lineage>
        <taxon>Eukaryota</taxon>
        <taxon>Viridiplantae</taxon>
        <taxon>Streptophyta</taxon>
        <taxon>Embryophyta</taxon>
        <taxon>Tracheophyta</taxon>
        <taxon>Spermatophyta</taxon>
        <taxon>Magnoliopsida</taxon>
        <taxon>Liliopsida</taxon>
        <taxon>Poales</taxon>
        <taxon>Poaceae</taxon>
        <taxon>PACMAD clade</taxon>
        <taxon>Arundinoideae</taxon>
        <taxon>Arundineae</taxon>
        <taxon>Arundo</taxon>
    </lineage>
</organism>
<dbReference type="AlphaFoldDB" id="A0A0A9C3M7"/>
<reference evidence="2" key="2">
    <citation type="journal article" date="2015" name="Data Brief">
        <title>Shoot transcriptome of the giant reed, Arundo donax.</title>
        <authorList>
            <person name="Barrero R.A."/>
            <person name="Guerrero F.D."/>
            <person name="Moolhuijzen P."/>
            <person name="Goolsby J.A."/>
            <person name="Tidwell J."/>
            <person name="Bellgard S.E."/>
            <person name="Bellgard M.I."/>
        </authorList>
    </citation>
    <scope>NUCLEOTIDE SEQUENCE</scope>
    <source>
        <tissue evidence="2">Shoot tissue taken approximately 20 cm above the soil surface</tissue>
    </source>
</reference>
<feature type="region of interest" description="Disordered" evidence="1">
    <location>
        <begin position="1"/>
        <end position="43"/>
    </location>
</feature>
<name>A0A0A9C3M7_ARUDO</name>
<dbReference type="EMBL" id="GBRH01229895">
    <property type="protein sequence ID" value="JAD68000.1"/>
    <property type="molecule type" value="Transcribed_RNA"/>
</dbReference>